<protein>
    <recommendedName>
        <fullName evidence="1">Tail specific protease C-terminal domain-containing protein</fullName>
    </recommendedName>
</protein>
<feature type="domain" description="Tail specific protease C-terminal" evidence="1">
    <location>
        <begin position="20"/>
        <end position="147"/>
    </location>
</feature>
<feature type="non-terminal residue" evidence="2">
    <location>
        <position position="1"/>
    </location>
</feature>
<sequence>TQHRGVVPDFSLPVIQYRRDQRESAQENALSWSQIKAARYHSFSTNLVEDEHIQLIRKRHTTRVANSAGFQYMIEKARLDLNAAEKGSFSLLESRRRMERALQDQQTESLDTNFRGSLTTDLGPQTEIQDLANKEILLEAGRILVDMLADVGSLPVLADRDLNNRLSTPVSQQQVNN</sequence>
<proteinExistence type="predicted"/>
<organism evidence="2">
    <name type="scientific">marine metagenome</name>
    <dbReference type="NCBI Taxonomy" id="408172"/>
    <lineage>
        <taxon>unclassified sequences</taxon>
        <taxon>metagenomes</taxon>
        <taxon>ecological metagenomes</taxon>
    </lineage>
</organism>
<evidence type="ECO:0000313" key="2">
    <source>
        <dbReference type="EMBL" id="SVD95024.1"/>
    </source>
</evidence>
<dbReference type="InterPro" id="IPR020992">
    <property type="entry name" value="Tail_Prtase_C"/>
</dbReference>
<name>A0A382ZHM8_9ZZZZ</name>
<accession>A0A382ZHM8</accession>
<evidence type="ECO:0000259" key="1">
    <source>
        <dbReference type="Pfam" id="PF11818"/>
    </source>
</evidence>
<gene>
    <name evidence="2" type="ORF">METZ01_LOCUS447878</name>
</gene>
<dbReference type="EMBL" id="UINC01184010">
    <property type="protein sequence ID" value="SVD95024.1"/>
    <property type="molecule type" value="Genomic_DNA"/>
</dbReference>
<reference evidence="2" key="1">
    <citation type="submission" date="2018-05" db="EMBL/GenBank/DDBJ databases">
        <authorList>
            <person name="Lanie J.A."/>
            <person name="Ng W.-L."/>
            <person name="Kazmierczak K.M."/>
            <person name="Andrzejewski T.M."/>
            <person name="Davidsen T.M."/>
            <person name="Wayne K.J."/>
            <person name="Tettelin H."/>
            <person name="Glass J.I."/>
            <person name="Rusch D."/>
            <person name="Podicherti R."/>
            <person name="Tsui H.-C.T."/>
            <person name="Winkler M.E."/>
        </authorList>
    </citation>
    <scope>NUCLEOTIDE SEQUENCE</scope>
</reference>
<dbReference type="AlphaFoldDB" id="A0A382ZHM8"/>
<dbReference type="Pfam" id="PF11818">
    <property type="entry name" value="DUF3340"/>
    <property type="match status" value="1"/>
</dbReference>